<proteinExistence type="predicted"/>
<organism evidence="1 2">
    <name type="scientific">Entomophthora muscae</name>
    <dbReference type="NCBI Taxonomy" id="34485"/>
    <lineage>
        <taxon>Eukaryota</taxon>
        <taxon>Fungi</taxon>
        <taxon>Fungi incertae sedis</taxon>
        <taxon>Zoopagomycota</taxon>
        <taxon>Entomophthoromycotina</taxon>
        <taxon>Entomophthoromycetes</taxon>
        <taxon>Entomophthorales</taxon>
        <taxon>Entomophthoraceae</taxon>
        <taxon>Entomophthora</taxon>
    </lineage>
</organism>
<gene>
    <name evidence="1" type="ORF">DSO57_1036517</name>
</gene>
<sequence length="331" mass="36507">MHFLLTLVASVVRASSDGPTLKPTHVVAGQLTMISLTLKGSFDCTNQGFPFLRLKVLDQAVAQGAYILPSDESYNYPPEKDPKTQPGFGKLITYHRAQEKTTEINAKFEYYDPSENNGAHLKMDVFCGTESKGLTSPTELKQLLAQDFLKLTVFEHPISGQPVTLTPDNVEQKEVSIITFSSTWPKECRNHNPTIKLILDPASVNAGGALSSDPIPEYVVQGSRNYILTNINSIKDNQDIKSDRYDTLIFHKNLPPASNQVRFDFKFLGQSVPEATVYNATINVAFICDSIEFLPYPEDANSIPILKVNTAQSASLASGFLLTCLLALVFL</sequence>
<dbReference type="EMBL" id="QTSX02006743">
    <property type="protein sequence ID" value="KAJ9052213.1"/>
    <property type="molecule type" value="Genomic_DNA"/>
</dbReference>
<comment type="caution">
    <text evidence="1">The sequence shown here is derived from an EMBL/GenBank/DDBJ whole genome shotgun (WGS) entry which is preliminary data.</text>
</comment>
<name>A0ACC2RQ94_9FUNG</name>
<accession>A0ACC2RQ94</accession>
<keyword evidence="2" id="KW-1185">Reference proteome</keyword>
<protein>
    <submittedName>
        <fullName evidence="1">Uncharacterized protein</fullName>
    </submittedName>
</protein>
<dbReference type="Proteomes" id="UP001165960">
    <property type="component" value="Unassembled WGS sequence"/>
</dbReference>
<evidence type="ECO:0000313" key="1">
    <source>
        <dbReference type="EMBL" id="KAJ9052213.1"/>
    </source>
</evidence>
<reference evidence="1" key="1">
    <citation type="submission" date="2022-04" db="EMBL/GenBank/DDBJ databases">
        <title>Genome of the entomopathogenic fungus Entomophthora muscae.</title>
        <authorList>
            <person name="Elya C."/>
            <person name="Lovett B.R."/>
            <person name="Lee E."/>
            <person name="Macias A.M."/>
            <person name="Hajek A.E."/>
            <person name="De Bivort B.L."/>
            <person name="Kasson M.T."/>
            <person name="De Fine Licht H.H."/>
            <person name="Stajich J.E."/>
        </authorList>
    </citation>
    <scope>NUCLEOTIDE SEQUENCE</scope>
    <source>
        <strain evidence="1">Berkeley</strain>
    </source>
</reference>
<evidence type="ECO:0000313" key="2">
    <source>
        <dbReference type="Proteomes" id="UP001165960"/>
    </source>
</evidence>